<dbReference type="EMBL" id="CAJOBC010112176">
    <property type="protein sequence ID" value="CAF4533869.1"/>
    <property type="molecule type" value="Genomic_DNA"/>
</dbReference>
<feature type="non-terminal residue" evidence="4">
    <location>
        <position position="1"/>
    </location>
</feature>
<gene>
    <name evidence="4" type="ORF">GPM918_LOCUS44450</name>
    <name evidence="5" type="ORF">SRO942_LOCUS46305</name>
</gene>
<dbReference type="GO" id="GO:0005737">
    <property type="term" value="C:cytoplasm"/>
    <property type="evidence" value="ECO:0007669"/>
    <property type="project" value="TreeGrafter"/>
</dbReference>
<dbReference type="AlphaFoldDB" id="A0A816DBY6"/>
<evidence type="ECO:0000313" key="6">
    <source>
        <dbReference type="Proteomes" id="UP000663829"/>
    </source>
</evidence>
<evidence type="ECO:0000313" key="5">
    <source>
        <dbReference type="EMBL" id="CAF4533869.1"/>
    </source>
</evidence>
<dbReference type="Pfam" id="PF05276">
    <property type="entry name" value="SH3BP5"/>
    <property type="match status" value="1"/>
</dbReference>
<dbReference type="EMBL" id="CAJNOQ010044184">
    <property type="protein sequence ID" value="CAF1632707.1"/>
    <property type="molecule type" value="Genomic_DNA"/>
</dbReference>
<keyword evidence="6" id="KW-1185">Reference proteome</keyword>
<evidence type="ECO:0000313" key="4">
    <source>
        <dbReference type="EMBL" id="CAF1632707.1"/>
    </source>
</evidence>
<feature type="region of interest" description="Disordered" evidence="3">
    <location>
        <begin position="54"/>
        <end position="93"/>
    </location>
</feature>
<dbReference type="Proteomes" id="UP000681722">
    <property type="component" value="Unassembled WGS sequence"/>
</dbReference>
<dbReference type="Proteomes" id="UP000663829">
    <property type="component" value="Unassembled WGS sequence"/>
</dbReference>
<dbReference type="GO" id="GO:0004860">
    <property type="term" value="F:protein kinase inhibitor activity"/>
    <property type="evidence" value="ECO:0007669"/>
    <property type="project" value="TreeGrafter"/>
</dbReference>
<feature type="non-terminal residue" evidence="4">
    <location>
        <position position="93"/>
    </location>
</feature>
<evidence type="ECO:0000256" key="3">
    <source>
        <dbReference type="SAM" id="MobiDB-lite"/>
    </source>
</evidence>
<keyword evidence="2" id="KW-0175">Coiled coil</keyword>
<comment type="similarity">
    <text evidence="1">Belongs to the SH3BP5 family.</text>
</comment>
<evidence type="ECO:0000256" key="2">
    <source>
        <dbReference type="ARBA" id="ARBA00023054"/>
    </source>
</evidence>
<evidence type="ECO:0000256" key="1">
    <source>
        <dbReference type="ARBA" id="ARBA00007796"/>
    </source>
</evidence>
<comment type="caution">
    <text evidence="4">The sequence shown here is derived from an EMBL/GenBank/DDBJ whole genome shotgun (WGS) entry which is preliminary data.</text>
</comment>
<protein>
    <submittedName>
        <fullName evidence="4">Uncharacterized protein</fullName>
    </submittedName>
</protein>
<name>A0A816DBY6_9BILA</name>
<organism evidence="4 6">
    <name type="scientific">Didymodactylos carnosus</name>
    <dbReference type="NCBI Taxonomy" id="1234261"/>
    <lineage>
        <taxon>Eukaryota</taxon>
        <taxon>Metazoa</taxon>
        <taxon>Spiralia</taxon>
        <taxon>Gnathifera</taxon>
        <taxon>Rotifera</taxon>
        <taxon>Eurotatoria</taxon>
        <taxon>Bdelloidea</taxon>
        <taxon>Philodinida</taxon>
        <taxon>Philodinidae</taxon>
        <taxon>Didymodactylos</taxon>
    </lineage>
</organism>
<dbReference type="PANTHER" id="PTHR19423:SF1">
    <property type="entry name" value="SH3 DOMAIN-BINDING PROTEIN 5"/>
    <property type="match status" value="1"/>
</dbReference>
<dbReference type="PANTHER" id="PTHR19423">
    <property type="entry name" value="SH3 DOMAIN-BINDING PROTEIN 5"/>
    <property type="match status" value="1"/>
</dbReference>
<dbReference type="GO" id="GO:0035556">
    <property type="term" value="P:intracellular signal transduction"/>
    <property type="evidence" value="ECO:0007669"/>
    <property type="project" value="InterPro"/>
</dbReference>
<proteinExistence type="inferred from homology"/>
<accession>A0A816DBY6</accession>
<dbReference type="OrthoDB" id="446789at2759"/>
<reference evidence="4" key="1">
    <citation type="submission" date="2021-02" db="EMBL/GenBank/DDBJ databases">
        <authorList>
            <person name="Nowell W R."/>
        </authorList>
    </citation>
    <scope>NUCLEOTIDE SEQUENCE</scope>
</reference>
<sequence>LYFETKDKAGYDLQTQKLQIEAVQKAIYHAKRMYRTALNNLEQISEEIHLKRKNRRLDLPPREPGVGSENPDDDNFQPIEIPDLESQSNTVTS</sequence>
<dbReference type="InterPro" id="IPR007940">
    <property type="entry name" value="SH3BP5"/>
</dbReference>